<dbReference type="AlphaFoldDB" id="A0A2H1MYF7"/>
<accession>A0A2H1MYF7</accession>
<organism evidence="1">
    <name type="scientific">Latilactobacillus sakei</name>
    <name type="common">Lactobacillus sakei</name>
    <dbReference type="NCBI Taxonomy" id="1599"/>
    <lineage>
        <taxon>Bacteria</taxon>
        <taxon>Bacillati</taxon>
        <taxon>Bacillota</taxon>
        <taxon>Bacilli</taxon>
        <taxon>Lactobacillales</taxon>
        <taxon>Lactobacillaceae</taxon>
        <taxon>Latilactobacillus</taxon>
    </lineage>
</organism>
<reference evidence="1" key="1">
    <citation type="submission" date="2017-09" db="EMBL/GenBank/DDBJ databases">
        <authorList>
            <person name="Ehlers B."/>
            <person name="Leendertz F.H."/>
        </authorList>
    </citation>
    <scope>NUCLEOTIDE SEQUENCE</scope>
    <source>
        <strain evidence="1">T332</strain>
    </source>
</reference>
<keyword evidence="1" id="KW-0614">Plasmid</keyword>
<dbReference type="EMBL" id="LT907987">
    <property type="protein sequence ID" value="SOE45344.1"/>
    <property type="molecule type" value="Genomic_DNA"/>
</dbReference>
<proteinExistence type="predicted"/>
<name>A0A2H1MYF7_LATSK</name>
<geneLocation type="plasmid" evidence="1">
    <name>p332A2</name>
</geneLocation>
<gene>
    <name evidence="1" type="ORF">LSAT332_A200265</name>
</gene>
<evidence type="ECO:0000313" key="1">
    <source>
        <dbReference type="EMBL" id="SOE45344.1"/>
    </source>
</evidence>
<protein>
    <submittedName>
        <fullName evidence="1">Uncharacterized protein</fullName>
    </submittedName>
</protein>
<sequence length="27" mass="3016">MRTNHKAGRGLRIGQGLMRNASFSVRT</sequence>